<reference evidence="1 2" key="1">
    <citation type="submission" date="2013-12" db="EMBL/GenBank/DDBJ databases">
        <title>Ecological redundancy of diverse viral populations within a natural community.</title>
        <authorList>
            <person name="Gregory A.C."/>
            <person name="LaButti K."/>
            <person name="Copeland A."/>
            <person name="Woyke T."/>
            <person name="Sullivan M.B."/>
        </authorList>
    </citation>
    <scope>NUCLEOTIDE SEQUENCE [LARGE SCALE GENOMIC DNA]</scope>
    <source>
        <strain evidence="1">Syn7803US103</strain>
    </source>
</reference>
<dbReference type="KEGG" id="vg:24171217"/>
<organism evidence="1 2">
    <name type="scientific">Synechococcus phage ACG-2014j</name>
    <dbReference type="NCBI Taxonomy" id="1493514"/>
    <lineage>
        <taxon>Viruses</taxon>
        <taxon>Duplodnaviria</taxon>
        <taxon>Heunggongvirae</taxon>
        <taxon>Uroviricota</taxon>
        <taxon>Caudoviricetes</taxon>
        <taxon>Pantevenvirales</taxon>
        <taxon>Kyanoviridae</taxon>
        <taxon>Potamoivirus</taxon>
        <taxon>Potamoivirus tusconj</taxon>
    </lineage>
</organism>
<evidence type="ECO:0000313" key="2">
    <source>
        <dbReference type="Proteomes" id="UP000033008"/>
    </source>
</evidence>
<sequence length="287" mass="33419">MFSEDFDIVEKYNVNTQEHVSTIEMMPRRFTSLVDSNYLPALSSAVIDKLNKLFNYKQKHTTDPNYYFDKYLYVEHKDGEIISFYCKNPIRFNTISHPSIWDTFIKETDNETIRECRTEIDSVTNDLDHYEASIMGISYDPNGVATQLSVYDKTYELNVSNSEILNKLNILTKTRYDMVKGVVSILPDSTDIKYQLVFRYPEIFDNDNELFLNKTVKNTNMVDASLDMLSREGGLELITSEQKDYIRSICVGQSTYELEYVIGADGNIKDFYVHQRRLNEFEDLTVG</sequence>
<protein>
    <submittedName>
        <fullName evidence="1">Uncharacterized protein</fullName>
    </submittedName>
</protein>
<evidence type="ECO:0000313" key="1">
    <source>
        <dbReference type="EMBL" id="AIX23934.1"/>
    </source>
</evidence>
<dbReference type="EMBL" id="KJ019069">
    <property type="protein sequence ID" value="AIX23934.1"/>
    <property type="molecule type" value="Genomic_DNA"/>
</dbReference>
<name>A0A0E3FCN7_9CAUD</name>
<dbReference type="Proteomes" id="UP000033008">
    <property type="component" value="Segment"/>
</dbReference>
<gene>
    <name evidence="1" type="ORF">Syn7803US103_39</name>
</gene>
<dbReference type="RefSeq" id="YP_009134021.1">
    <property type="nucleotide sequence ID" value="NC_026926.1"/>
</dbReference>
<dbReference type="OrthoDB" id="33786at10239"/>
<dbReference type="GeneID" id="24171217"/>
<accession>A0A0E3FCN7</accession>
<proteinExistence type="predicted"/>